<feature type="region of interest" description="Disordered" evidence="1">
    <location>
        <begin position="201"/>
        <end position="222"/>
    </location>
</feature>
<accession>A0A0D8XMA2</accession>
<feature type="compositionally biased region" description="Basic and acidic residues" evidence="1">
    <location>
        <begin position="211"/>
        <end position="222"/>
    </location>
</feature>
<reference evidence="4" key="2">
    <citation type="journal article" date="2016" name="Sci. Rep.">
        <title>Dictyocaulus viviparus genome, variome and transcriptome elucidate lungworm biology and support future intervention.</title>
        <authorList>
            <person name="McNulty S.N."/>
            <person name="Strube C."/>
            <person name="Rosa B.A."/>
            <person name="Martin J.C."/>
            <person name="Tyagi R."/>
            <person name="Choi Y.J."/>
            <person name="Wang Q."/>
            <person name="Hallsworth Pepin K."/>
            <person name="Zhang X."/>
            <person name="Ozersky P."/>
            <person name="Wilson R.K."/>
            <person name="Sternberg P.W."/>
            <person name="Gasser R.B."/>
            <person name="Mitreva M."/>
        </authorList>
    </citation>
    <scope>NUCLEOTIDE SEQUENCE [LARGE SCALE GENOMIC DNA]</scope>
    <source>
        <strain evidence="4">HannoverDv2000</strain>
    </source>
</reference>
<organism evidence="3 4">
    <name type="scientific">Dictyocaulus viviparus</name>
    <name type="common">Bovine lungworm</name>
    <dbReference type="NCBI Taxonomy" id="29172"/>
    <lineage>
        <taxon>Eukaryota</taxon>
        <taxon>Metazoa</taxon>
        <taxon>Ecdysozoa</taxon>
        <taxon>Nematoda</taxon>
        <taxon>Chromadorea</taxon>
        <taxon>Rhabditida</taxon>
        <taxon>Rhabditina</taxon>
        <taxon>Rhabditomorpha</taxon>
        <taxon>Strongyloidea</taxon>
        <taxon>Metastrongylidae</taxon>
        <taxon>Dictyocaulus</taxon>
    </lineage>
</organism>
<reference evidence="3 4" key="1">
    <citation type="submission" date="2013-11" db="EMBL/GenBank/DDBJ databases">
        <title>Draft genome of the bovine lungworm Dictyocaulus viviparus.</title>
        <authorList>
            <person name="Mitreva M."/>
        </authorList>
    </citation>
    <scope>NUCLEOTIDE SEQUENCE [LARGE SCALE GENOMIC DNA]</scope>
    <source>
        <strain evidence="3 4">HannoverDv2000</strain>
    </source>
</reference>
<evidence type="ECO:0000256" key="1">
    <source>
        <dbReference type="SAM" id="MobiDB-lite"/>
    </source>
</evidence>
<dbReference type="AlphaFoldDB" id="A0A0D8XMA2"/>
<dbReference type="EMBL" id="KN716442">
    <property type="protein sequence ID" value="KJH44872.1"/>
    <property type="molecule type" value="Genomic_DNA"/>
</dbReference>
<dbReference type="OrthoDB" id="5875557at2759"/>
<feature type="domain" description="PH-15" evidence="2">
    <location>
        <begin position="7"/>
        <end position="112"/>
    </location>
</feature>
<evidence type="ECO:0000313" key="4">
    <source>
        <dbReference type="Proteomes" id="UP000053766"/>
    </source>
</evidence>
<feature type="region of interest" description="Disordered" evidence="1">
    <location>
        <begin position="264"/>
        <end position="294"/>
    </location>
</feature>
<feature type="compositionally biased region" description="Basic residues" evidence="1">
    <location>
        <begin position="264"/>
        <end position="278"/>
    </location>
</feature>
<protein>
    <recommendedName>
        <fullName evidence="2">PH-15 domain-containing protein</fullName>
    </recommendedName>
</protein>
<sequence>MVLAMVLSMDELCREPGAMCGYVEKALALSNWERRLAVITRDGKLVIYKYYLLDICPGEPLMGKTYQLNKVKYLHLERFENGDIISRIKTMDGKRVKLKLTGEYATAWAAKIIHIQGAAVGHHSHPNKSYSHDVSLKSDDGIFVSVRTSSSQSDSNESKFSYAITLDDYSEPLHESTKGTRSVIIKHLRLVSNTAASKLPGDVPSVLQPSESERARGGKVREEENVTELIHSILTKSTRASNRKKIQNQLEELIRLHMIHGKIQNKKMSQRKKKHKNEKRIEKEERKGKKNKTKLSTGSVVIEAYRIGSKDCEWKKNAYINVSGL</sequence>
<name>A0A0D8XMA2_DICVI</name>
<dbReference type="Pfam" id="PF17339">
    <property type="entry name" value="PH_15"/>
    <property type="match status" value="1"/>
</dbReference>
<dbReference type="STRING" id="29172.A0A0D8XMA2"/>
<evidence type="ECO:0000259" key="2">
    <source>
        <dbReference type="Pfam" id="PF17339"/>
    </source>
</evidence>
<keyword evidence="4" id="KW-1185">Reference proteome</keyword>
<gene>
    <name evidence="3" type="ORF">DICVIV_09094</name>
</gene>
<evidence type="ECO:0000313" key="3">
    <source>
        <dbReference type="EMBL" id="KJH44872.1"/>
    </source>
</evidence>
<dbReference type="Proteomes" id="UP000053766">
    <property type="component" value="Unassembled WGS sequence"/>
</dbReference>
<dbReference type="InterPro" id="IPR040443">
    <property type="entry name" value="PH_15"/>
</dbReference>
<proteinExistence type="predicted"/>